<dbReference type="Gene3D" id="3.40.630.30">
    <property type="match status" value="1"/>
</dbReference>
<dbReference type="EC" id="2.3.1.-" evidence="2"/>
<dbReference type="InterPro" id="IPR016181">
    <property type="entry name" value="Acyl_CoA_acyltransferase"/>
</dbReference>
<dbReference type="SUPFAM" id="SSF55729">
    <property type="entry name" value="Acyl-CoA N-acyltransferases (Nat)"/>
    <property type="match status" value="1"/>
</dbReference>
<evidence type="ECO:0000313" key="2">
    <source>
        <dbReference type="EMBL" id="MCO6050760.1"/>
    </source>
</evidence>
<reference evidence="2 3" key="1">
    <citation type="submission" date="2022-06" db="EMBL/GenBank/DDBJ databases">
        <title>Mesorhizobium sp. strain RP14 Genome sequencing and assembly.</title>
        <authorList>
            <person name="Kim I."/>
        </authorList>
    </citation>
    <scope>NUCLEOTIDE SEQUENCE [LARGE SCALE GENOMIC DNA]</scope>
    <source>
        <strain evidence="3">RP14(2022)</strain>
    </source>
</reference>
<sequence length="386" mass="42282">MARADATGLNSLSATLRVLDEGALQDYRSFAGSRIVGPAQHPVWAKAWSRQPNAKPILVEVQRDGATVLMLPLEVVTLHGVQMARFMGGRHANSNFPAFIDGEVGRLELGTALRTALTSADLTVDVLALERMSPDREGQSNPLVLDGARASPNLALATKLGAPFDVLVKTKEYRGKAKKHRSQLRKYEAVGGFVRKEAATPVETAQLLDTFFALKAERFKQAGIPDPFEPAPVRAAFHALFADALSEPEPPFRLQALEVENKPRAVTGSSYGSDRITCEFGAIASDELAKLSPGELLFYLNIKEAADKGCTFYDFGVGDEPYKRQWCDVETELWDVFMPLTLKGRASVAALATSAKLKLMLKRNQRLWQVFKDVRRRLAGSATQAP</sequence>
<dbReference type="GO" id="GO:0016746">
    <property type="term" value="F:acyltransferase activity"/>
    <property type="evidence" value="ECO:0007669"/>
    <property type="project" value="UniProtKB-KW"/>
</dbReference>
<gene>
    <name evidence="2" type="ORF">NGM99_13320</name>
</gene>
<evidence type="ECO:0000259" key="1">
    <source>
        <dbReference type="Pfam" id="PF13480"/>
    </source>
</evidence>
<dbReference type="InterPro" id="IPR038740">
    <property type="entry name" value="BioF2-like_GNAT_dom"/>
</dbReference>
<evidence type="ECO:0000313" key="3">
    <source>
        <dbReference type="Proteomes" id="UP001205906"/>
    </source>
</evidence>
<keyword evidence="3" id="KW-1185">Reference proteome</keyword>
<proteinExistence type="predicted"/>
<comment type="caution">
    <text evidence="2">The sequence shown here is derived from an EMBL/GenBank/DDBJ whole genome shotgun (WGS) entry which is preliminary data.</text>
</comment>
<name>A0ABT1C7F2_9HYPH</name>
<dbReference type="Proteomes" id="UP001205906">
    <property type="component" value="Unassembled WGS sequence"/>
</dbReference>
<keyword evidence="2" id="KW-0012">Acyltransferase</keyword>
<dbReference type="Pfam" id="PF13480">
    <property type="entry name" value="Acetyltransf_6"/>
    <property type="match status" value="1"/>
</dbReference>
<protein>
    <submittedName>
        <fullName evidence="2">GNAT family N-acetyltransferase</fullName>
        <ecNumber evidence="2">2.3.1.-</ecNumber>
    </submittedName>
</protein>
<dbReference type="EMBL" id="JAMXQS010000006">
    <property type="protein sequence ID" value="MCO6050760.1"/>
    <property type="molecule type" value="Genomic_DNA"/>
</dbReference>
<dbReference type="RefSeq" id="WP_252819666.1">
    <property type="nucleotide sequence ID" value="NZ_JAMXQS010000006.1"/>
</dbReference>
<organism evidence="2 3">
    <name type="scientific">Mesorhizobium liriopis</name>
    <dbReference type="NCBI Taxonomy" id="2953882"/>
    <lineage>
        <taxon>Bacteria</taxon>
        <taxon>Pseudomonadati</taxon>
        <taxon>Pseudomonadota</taxon>
        <taxon>Alphaproteobacteria</taxon>
        <taxon>Hyphomicrobiales</taxon>
        <taxon>Phyllobacteriaceae</taxon>
        <taxon>Mesorhizobium</taxon>
    </lineage>
</organism>
<feature type="domain" description="BioF2-like acetyltransferase" evidence="1">
    <location>
        <begin position="177"/>
        <end position="324"/>
    </location>
</feature>
<keyword evidence="2" id="KW-0808">Transferase</keyword>
<accession>A0ABT1C7F2</accession>